<dbReference type="EMBL" id="JACCCO010000001">
    <property type="protein sequence ID" value="NYF40917.1"/>
    <property type="molecule type" value="Genomic_DNA"/>
</dbReference>
<feature type="transmembrane region" description="Helical" evidence="1">
    <location>
        <begin position="20"/>
        <end position="45"/>
    </location>
</feature>
<keyword evidence="1" id="KW-0472">Membrane</keyword>
<protein>
    <submittedName>
        <fullName evidence="2">Uncharacterized protein</fullName>
    </submittedName>
</protein>
<gene>
    <name evidence="2" type="ORF">HDA43_003076</name>
</gene>
<evidence type="ECO:0000256" key="1">
    <source>
        <dbReference type="SAM" id="Phobius"/>
    </source>
</evidence>
<feature type="transmembrane region" description="Helical" evidence="1">
    <location>
        <begin position="78"/>
        <end position="102"/>
    </location>
</feature>
<dbReference type="RefSeq" id="WP_246423995.1">
    <property type="nucleotide sequence ID" value="NZ_JACCCO010000001.1"/>
</dbReference>
<proteinExistence type="predicted"/>
<sequence length="129" mass="13898">MPEYRSDGRVLRRGGAKGGLRGPVLVNLGLGVPAIVPLHLAWWLLTEYMPMDCRTPEDLAKPGLTNCNYTILDHSYPVMLLLAVTGVFTVALVAVADVVLPLRRGRRPAAWLGAAVLIPVPFAVCLALT</sequence>
<keyword evidence="1" id="KW-0812">Transmembrane</keyword>
<dbReference type="Proteomes" id="UP000576393">
    <property type="component" value="Unassembled WGS sequence"/>
</dbReference>
<reference evidence="2 3" key="1">
    <citation type="submission" date="2020-07" db="EMBL/GenBank/DDBJ databases">
        <title>Sequencing the genomes of 1000 actinobacteria strains.</title>
        <authorList>
            <person name="Klenk H.-P."/>
        </authorList>
    </citation>
    <scope>NUCLEOTIDE SEQUENCE [LARGE SCALE GENOMIC DNA]</scope>
    <source>
        <strain evidence="2 3">DSM 45763</strain>
    </source>
</reference>
<accession>A0A852UTE6</accession>
<name>A0A852UTE6_9ACTN</name>
<comment type="caution">
    <text evidence="2">The sequence shown here is derived from an EMBL/GenBank/DDBJ whole genome shotgun (WGS) entry which is preliminary data.</text>
</comment>
<organism evidence="2 3">
    <name type="scientific">Streptosporangium sandarakinum</name>
    <dbReference type="NCBI Taxonomy" id="1260955"/>
    <lineage>
        <taxon>Bacteria</taxon>
        <taxon>Bacillati</taxon>
        <taxon>Actinomycetota</taxon>
        <taxon>Actinomycetes</taxon>
        <taxon>Streptosporangiales</taxon>
        <taxon>Streptosporangiaceae</taxon>
        <taxon>Streptosporangium</taxon>
    </lineage>
</organism>
<keyword evidence="1" id="KW-1133">Transmembrane helix</keyword>
<keyword evidence="3" id="KW-1185">Reference proteome</keyword>
<evidence type="ECO:0000313" key="3">
    <source>
        <dbReference type="Proteomes" id="UP000576393"/>
    </source>
</evidence>
<evidence type="ECO:0000313" key="2">
    <source>
        <dbReference type="EMBL" id="NYF40917.1"/>
    </source>
</evidence>
<feature type="transmembrane region" description="Helical" evidence="1">
    <location>
        <begin position="109"/>
        <end position="128"/>
    </location>
</feature>
<dbReference type="AlphaFoldDB" id="A0A852UTE6"/>